<dbReference type="AlphaFoldDB" id="A0A0K9Q2E5"/>
<dbReference type="GO" id="GO:0005783">
    <property type="term" value="C:endoplasmic reticulum"/>
    <property type="evidence" value="ECO:0000318"/>
    <property type="project" value="GO_Central"/>
</dbReference>
<protein>
    <submittedName>
        <fullName evidence="2">Phosphoinositide phosphatase SAC8</fullName>
    </submittedName>
</protein>
<name>A0A0K9Q2E5_ZOSMR</name>
<dbReference type="PANTHER" id="PTHR45662:SF10">
    <property type="entry name" value="PHOSPHOINOSITIDE PHOSPHATASE SAC8"/>
    <property type="match status" value="1"/>
</dbReference>
<dbReference type="OrthoDB" id="405996at2759"/>
<dbReference type="InterPro" id="IPR002013">
    <property type="entry name" value="SAC_dom"/>
</dbReference>
<proteinExistence type="predicted"/>
<comment type="caution">
    <text evidence="2">The sequence shown here is derived from an EMBL/GenBank/DDBJ whole genome shotgun (WGS) entry which is preliminary data.</text>
</comment>
<dbReference type="EMBL" id="LFYR01000167">
    <property type="protein sequence ID" value="KMZ75481.1"/>
    <property type="molecule type" value="Genomic_DNA"/>
</dbReference>
<dbReference type="Pfam" id="PF02383">
    <property type="entry name" value="Syja_N"/>
    <property type="match status" value="1"/>
</dbReference>
<dbReference type="PANTHER" id="PTHR45662">
    <property type="entry name" value="PHOSPHATIDYLINOSITIDE PHOSPHATASE SAC1"/>
    <property type="match status" value="1"/>
</dbReference>
<feature type="domain" description="SAC" evidence="1">
    <location>
        <begin position="152"/>
        <end position="478"/>
    </location>
</feature>
<keyword evidence="3" id="KW-1185">Reference proteome</keyword>
<dbReference type="GO" id="GO:0043812">
    <property type="term" value="F:phosphatidylinositol-4-phosphate phosphatase activity"/>
    <property type="evidence" value="ECO:0000318"/>
    <property type="project" value="GO_Central"/>
</dbReference>
<dbReference type="Proteomes" id="UP000036987">
    <property type="component" value="Unassembled WGS sequence"/>
</dbReference>
<accession>A0A0K9Q2E5</accession>
<evidence type="ECO:0000259" key="1">
    <source>
        <dbReference type="PROSITE" id="PS50275"/>
    </source>
</evidence>
<dbReference type="GO" id="GO:0046856">
    <property type="term" value="P:phosphatidylinositol dephosphorylation"/>
    <property type="evidence" value="ECO:0000318"/>
    <property type="project" value="GO_Central"/>
</dbReference>
<sequence length="611" mass="70216">MSTVNTDHDARDLEMEEEEQFPNSFRFCCYREMELLEFRDKIVFRSQDHHDSSTTRLAFFISRSDGVIEPCNGDDFEFETPTKCSIIYGIVGTIRLLAGTYVLVITSRKEVSNHFGFPIFLVKSMEFLSCSNTLVNSTKQENSDEAYFTTLLKIIETTPGLYYSYEIDLTLNLQRSWQHAKQRATRPLWKQADPRFIWNRNLLEELIECKLDPFIVPLIQGSVQSVQVMLKDSPLKISLISRRCNRRLGTRMWRRGANLDGDTANFIETEQLVEFEDFRTAFLQIRGSIPLLWEQIVDLSYKPRLNILNHEETPKVIERHFNDIKQRYGEAVAVDLTDNHGEEGHLSSRFALEMKKVLNVRYISFDFHQFFGNANLDNLQPLHDQISKDFEIHGYFMLNLKGDIMLEQKGVIRTNCIDCLDRTNVTQCYLGRKSLDAQLKEMGVFSSSDYISMYPEINENFKILWIDHGDDISLGYSGTHALKRDFVRFGRQTLSGFIKDGMSAISRYYLNNFQDGTRQDALDLISGHYCIDRGAPSPFQLNGFESFSYLPIPSAVIVGGLTLTTHRINQNGSARHLFSSLLWAGLAAGVIAFVNANGRQLCSRPRLCNLL</sequence>
<dbReference type="STRING" id="29655.A0A0K9Q2E5"/>
<organism evidence="2 3">
    <name type="scientific">Zostera marina</name>
    <name type="common">Eelgrass</name>
    <dbReference type="NCBI Taxonomy" id="29655"/>
    <lineage>
        <taxon>Eukaryota</taxon>
        <taxon>Viridiplantae</taxon>
        <taxon>Streptophyta</taxon>
        <taxon>Embryophyta</taxon>
        <taxon>Tracheophyta</taxon>
        <taxon>Spermatophyta</taxon>
        <taxon>Magnoliopsida</taxon>
        <taxon>Liliopsida</taxon>
        <taxon>Zosteraceae</taxon>
        <taxon>Zostera</taxon>
    </lineage>
</organism>
<gene>
    <name evidence="2" type="ORF">ZOSMA_114G00780</name>
</gene>
<dbReference type="PROSITE" id="PS50275">
    <property type="entry name" value="SAC"/>
    <property type="match status" value="1"/>
</dbReference>
<reference evidence="3" key="1">
    <citation type="journal article" date="2016" name="Nature">
        <title>The genome of the seagrass Zostera marina reveals angiosperm adaptation to the sea.</title>
        <authorList>
            <person name="Olsen J.L."/>
            <person name="Rouze P."/>
            <person name="Verhelst B."/>
            <person name="Lin Y.-C."/>
            <person name="Bayer T."/>
            <person name="Collen J."/>
            <person name="Dattolo E."/>
            <person name="De Paoli E."/>
            <person name="Dittami S."/>
            <person name="Maumus F."/>
            <person name="Michel G."/>
            <person name="Kersting A."/>
            <person name="Lauritano C."/>
            <person name="Lohaus R."/>
            <person name="Toepel M."/>
            <person name="Tonon T."/>
            <person name="Vanneste K."/>
            <person name="Amirebrahimi M."/>
            <person name="Brakel J."/>
            <person name="Bostroem C."/>
            <person name="Chovatia M."/>
            <person name="Grimwood J."/>
            <person name="Jenkins J.W."/>
            <person name="Jueterbock A."/>
            <person name="Mraz A."/>
            <person name="Stam W.T."/>
            <person name="Tice H."/>
            <person name="Bornberg-Bauer E."/>
            <person name="Green P.J."/>
            <person name="Pearson G.A."/>
            <person name="Procaccini G."/>
            <person name="Duarte C.M."/>
            <person name="Schmutz J."/>
            <person name="Reusch T.B.H."/>
            <person name="Van de Peer Y."/>
        </authorList>
    </citation>
    <scope>NUCLEOTIDE SEQUENCE [LARGE SCALE GENOMIC DNA]</scope>
    <source>
        <strain evidence="3">cv. Finnish</strain>
    </source>
</reference>
<evidence type="ECO:0000313" key="2">
    <source>
        <dbReference type="EMBL" id="KMZ75481.1"/>
    </source>
</evidence>
<evidence type="ECO:0000313" key="3">
    <source>
        <dbReference type="Proteomes" id="UP000036987"/>
    </source>
</evidence>
<dbReference type="OMA" id="QHFITSI"/>